<evidence type="ECO:0000256" key="2">
    <source>
        <dbReference type="ARBA" id="ARBA00022692"/>
    </source>
</evidence>
<evidence type="ECO:0000313" key="5">
    <source>
        <dbReference type="EMBL" id="MFD2616442.1"/>
    </source>
</evidence>
<keyword evidence="4" id="KW-0472">Membrane</keyword>
<evidence type="ECO:0000256" key="4">
    <source>
        <dbReference type="ARBA" id="ARBA00023136"/>
    </source>
</evidence>
<reference evidence="6" key="1">
    <citation type="journal article" date="2019" name="Int. J. Syst. Evol. Microbiol.">
        <title>The Global Catalogue of Microorganisms (GCM) 10K type strain sequencing project: providing services to taxonomists for standard genome sequencing and annotation.</title>
        <authorList>
            <consortium name="The Broad Institute Genomics Platform"/>
            <consortium name="The Broad Institute Genome Sequencing Center for Infectious Disease"/>
            <person name="Wu L."/>
            <person name="Ma J."/>
        </authorList>
    </citation>
    <scope>NUCLEOTIDE SEQUENCE [LARGE SCALE GENOMIC DNA]</scope>
    <source>
        <strain evidence="6">TISTR 2241</strain>
    </source>
</reference>
<dbReference type="PANTHER" id="PTHR32341">
    <property type="entry name" value="INTERFERON-INDUCIBLE GTPASE"/>
    <property type="match status" value="1"/>
</dbReference>
<evidence type="ECO:0000313" key="6">
    <source>
        <dbReference type="Proteomes" id="UP001597458"/>
    </source>
</evidence>
<name>A0ABW5PNK4_9BACI</name>
<keyword evidence="6" id="KW-1185">Reference proteome</keyword>
<gene>
    <name evidence="5" type="ORF">ACFSTF_03815</name>
</gene>
<comment type="caution">
    <text evidence="5">The sequence shown here is derived from an EMBL/GenBank/DDBJ whole genome shotgun (WGS) entry which is preliminary data.</text>
</comment>
<dbReference type="Pfam" id="PF05128">
    <property type="entry name" value="DUF697"/>
    <property type="match status" value="1"/>
</dbReference>
<dbReference type="PANTHER" id="PTHR32341:SF10">
    <property type="entry name" value="INTERFERON-INDUCIBLE GTPASE 5"/>
    <property type="match status" value="1"/>
</dbReference>
<dbReference type="RefSeq" id="WP_141189863.1">
    <property type="nucleotide sequence ID" value="NZ_JBHUMR010000007.1"/>
</dbReference>
<dbReference type="EMBL" id="JBHUMR010000007">
    <property type="protein sequence ID" value="MFD2616442.1"/>
    <property type="molecule type" value="Genomic_DNA"/>
</dbReference>
<comment type="subcellular location">
    <subcellularLocation>
        <location evidence="1">Membrane</location>
        <topology evidence="1">Multi-pass membrane protein</topology>
    </subcellularLocation>
</comment>
<dbReference type="Proteomes" id="UP001597458">
    <property type="component" value="Unassembled WGS sequence"/>
</dbReference>
<evidence type="ECO:0000256" key="1">
    <source>
        <dbReference type="ARBA" id="ARBA00004141"/>
    </source>
</evidence>
<organism evidence="5 6">
    <name type="scientific">Terrilactibacillus laevilacticus</name>
    <dbReference type="NCBI Taxonomy" id="1380157"/>
    <lineage>
        <taxon>Bacteria</taxon>
        <taxon>Bacillati</taxon>
        <taxon>Bacillota</taxon>
        <taxon>Bacilli</taxon>
        <taxon>Bacillales</taxon>
        <taxon>Bacillaceae</taxon>
        <taxon>Terrilactibacillus</taxon>
    </lineage>
</organism>
<proteinExistence type="predicted"/>
<accession>A0ABW5PNK4</accession>
<dbReference type="InterPro" id="IPR051515">
    <property type="entry name" value="IRG"/>
</dbReference>
<keyword evidence="2" id="KW-0812">Transmembrane</keyword>
<sequence>MLPRTIKELEEIKNECTKIVNKRASISAVAAVVPLPAVDVGADMALMMNLLNKINRKFGLSPEQIGKLDASVKAQIMVIITSAGSQLAGKLITKKTVSMLLKKIGKRVAVKQVTKYVPIAGQAISASISFAAMKYLGNAHIDECYEICRRMIEEKDRAV</sequence>
<keyword evidence="3" id="KW-1133">Transmembrane helix</keyword>
<dbReference type="InterPro" id="IPR021147">
    <property type="entry name" value="DUF697"/>
</dbReference>
<evidence type="ECO:0000256" key="3">
    <source>
        <dbReference type="ARBA" id="ARBA00022989"/>
    </source>
</evidence>
<protein>
    <submittedName>
        <fullName evidence="5">DUF697 domain-containing protein</fullName>
    </submittedName>
</protein>